<evidence type="ECO:0000313" key="1">
    <source>
        <dbReference type="EMBL" id="TDT76818.1"/>
    </source>
</evidence>
<gene>
    <name evidence="1" type="ORF">BDE40_0090</name>
</gene>
<dbReference type="EMBL" id="SOBH01000001">
    <property type="protein sequence ID" value="TDT76818.1"/>
    <property type="molecule type" value="Genomic_DNA"/>
</dbReference>
<organism evidence="1 2">
    <name type="scientific">Litoreibacter halocynthiae</name>
    <dbReference type="NCBI Taxonomy" id="1242689"/>
    <lineage>
        <taxon>Bacteria</taxon>
        <taxon>Pseudomonadati</taxon>
        <taxon>Pseudomonadota</taxon>
        <taxon>Alphaproteobacteria</taxon>
        <taxon>Rhodobacterales</taxon>
        <taxon>Roseobacteraceae</taxon>
        <taxon>Litoreibacter</taxon>
    </lineage>
</organism>
<comment type="caution">
    <text evidence="1">The sequence shown here is derived from an EMBL/GenBank/DDBJ whole genome shotgun (WGS) entry which is preliminary data.</text>
</comment>
<accession>A0A4R7LLK0</accession>
<protein>
    <submittedName>
        <fullName evidence="1">Uncharacterized protein</fullName>
    </submittedName>
</protein>
<dbReference type="Proteomes" id="UP000294563">
    <property type="component" value="Unassembled WGS sequence"/>
</dbReference>
<sequence>MTWWCESHYCPFVGKMVNFANWTYHIDLLSPVDGV</sequence>
<dbReference type="AlphaFoldDB" id="A0A4R7LLK0"/>
<evidence type="ECO:0000313" key="2">
    <source>
        <dbReference type="Proteomes" id="UP000294563"/>
    </source>
</evidence>
<keyword evidence="2" id="KW-1185">Reference proteome</keyword>
<name>A0A4R7LLK0_9RHOB</name>
<proteinExistence type="predicted"/>
<reference evidence="1 2" key="1">
    <citation type="submission" date="2019-03" db="EMBL/GenBank/DDBJ databases">
        <title>Genomic Encyclopedia of Archaeal and Bacterial Type Strains, Phase II (KMG-II): from individual species to whole genera.</title>
        <authorList>
            <person name="Goeker M."/>
        </authorList>
    </citation>
    <scope>NUCLEOTIDE SEQUENCE [LARGE SCALE GENOMIC DNA]</scope>
    <source>
        <strain evidence="1 2">DSM 29467</strain>
    </source>
</reference>